<evidence type="ECO:0000259" key="1">
    <source>
        <dbReference type="Pfam" id="PF00551"/>
    </source>
</evidence>
<dbReference type="PATRIC" id="fig|1121451.3.peg.2194"/>
<dbReference type="SUPFAM" id="SSF53328">
    <property type="entry name" value="Formyltransferase"/>
    <property type="match status" value="1"/>
</dbReference>
<dbReference type="InterPro" id="IPR036477">
    <property type="entry name" value="Formyl_transf_N_sf"/>
</dbReference>
<dbReference type="EMBL" id="FO203522">
    <property type="protein sequence ID" value="CCO24235.1"/>
    <property type="molecule type" value="Genomic_DNA"/>
</dbReference>
<accession>L0RDF7</accession>
<dbReference type="eggNOG" id="COG0223">
    <property type="taxonomic scope" value="Bacteria"/>
</dbReference>
<dbReference type="Gene3D" id="3.40.50.170">
    <property type="entry name" value="Formyl transferase, N-terminal domain"/>
    <property type="match status" value="1"/>
</dbReference>
<gene>
    <name evidence="2" type="ORF">DESAM_21962</name>
</gene>
<dbReference type="OrthoDB" id="5451126at2"/>
<proteinExistence type="predicted"/>
<evidence type="ECO:0000313" key="2">
    <source>
        <dbReference type="EMBL" id="CCO24235.1"/>
    </source>
</evidence>
<dbReference type="KEGG" id="dhy:DESAM_21962"/>
<feature type="domain" description="Formyl transferase N-terminal" evidence="1">
    <location>
        <begin position="109"/>
        <end position="199"/>
    </location>
</feature>
<dbReference type="Proteomes" id="UP000010808">
    <property type="component" value="Chromosome"/>
</dbReference>
<evidence type="ECO:0000313" key="3">
    <source>
        <dbReference type="Proteomes" id="UP000010808"/>
    </source>
</evidence>
<dbReference type="Pfam" id="PF00551">
    <property type="entry name" value="Formyl_trans_N"/>
    <property type="match status" value="1"/>
</dbReference>
<reference evidence="2 3" key="1">
    <citation type="submission" date="2012-10" db="EMBL/GenBank/DDBJ databases">
        <authorList>
            <person name="Genoscope - CEA"/>
        </authorList>
    </citation>
    <scope>NUCLEOTIDE SEQUENCE [LARGE SCALE GENOMIC DNA]</scope>
    <source>
        <strain evidence="3">AM13 / DSM 14728</strain>
    </source>
</reference>
<dbReference type="STRING" id="1121451.DESAM_21962"/>
<dbReference type="InterPro" id="IPR002376">
    <property type="entry name" value="Formyl_transf_N"/>
</dbReference>
<dbReference type="HOGENOM" id="CLU_1033372_0_0_7"/>
<sequence length="269" mass="30604">MKITVFTSNQPRHLHLIKRLSAIADECYAVMEVNTVFPGQHPDFFKKSDIFQEYFSHVTASEKNIFGDISFSSCARELVIKSGDLNSLSRKILEPALDSDVYVIFGASFIKGWLIDFLVKRKAINIHMGMSPYYRGSSCNFWSVYDNNFHLTGATIHMLSKGLDSGDMLYHVAPTTKGCSTSFDFTMMTVKSAHESLVSRIADKSIFSFRPVTQNKSQAIRYTRNADFTDDIAKSFLERNLSIEEIEEGLSKNKDSIELYKPYYRLADD</sequence>
<dbReference type="AlphaFoldDB" id="L0RDF7"/>
<organism evidence="2 3">
    <name type="scientific">Maridesulfovibrio hydrothermalis AM13 = DSM 14728</name>
    <dbReference type="NCBI Taxonomy" id="1121451"/>
    <lineage>
        <taxon>Bacteria</taxon>
        <taxon>Pseudomonadati</taxon>
        <taxon>Thermodesulfobacteriota</taxon>
        <taxon>Desulfovibrionia</taxon>
        <taxon>Desulfovibrionales</taxon>
        <taxon>Desulfovibrionaceae</taxon>
        <taxon>Maridesulfovibrio</taxon>
    </lineage>
</organism>
<keyword evidence="3" id="KW-1185">Reference proteome</keyword>
<protein>
    <recommendedName>
        <fullName evidence="1">Formyl transferase N-terminal domain-containing protein</fullName>
    </recommendedName>
</protein>
<name>L0RDF7_9BACT</name>